<reference evidence="2" key="1">
    <citation type="journal article" date="2019" name="Int. J. Syst. Evol. Microbiol.">
        <title>The Global Catalogue of Microorganisms (GCM) 10K type strain sequencing project: providing services to taxonomists for standard genome sequencing and annotation.</title>
        <authorList>
            <consortium name="The Broad Institute Genomics Platform"/>
            <consortium name="The Broad Institute Genome Sequencing Center for Infectious Disease"/>
            <person name="Wu L."/>
            <person name="Ma J."/>
        </authorList>
    </citation>
    <scope>NUCLEOTIDE SEQUENCE [LARGE SCALE GENOMIC DNA]</scope>
    <source>
        <strain evidence="2">NBRC 111756</strain>
    </source>
</reference>
<evidence type="ECO:0000313" key="2">
    <source>
        <dbReference type="Proteomes" id="UP001596422"/>
    </source>
</evidence>
<protein>
    <submittedName>
        <fullName evidence="1">Uncharacterized protein</fullName>
    </submittedName>
</protein>
<accession>A0ABW2A5W1</accession>
<proteinExistence type="predicted"/>
<sequence length="228" mass="26359">MREVLPGQAVALDESIYRDLDYLEAFSVHLKELSEWVNLAGYRVGLDKLGHFFAQGWQYFELTALDGETLERALALGRHQEEGRYGYLTTGIFSYADLAANFNGWRFWNRILLHDRDPLGGFVENLFLSPYVSCEIRLLESIRQRTLVRAWRYHGNFDIADYVDGAWDEGNNCNNYRTPIIQDKVLARIRRIRRDYVCPMQSQACVEARGKYGPYAPQVLHPQCLSPG</sequence>
<gene>
    <name evidence="1" type="ORF">ACFQDL_23630</name>
</gene>
<dbReference type="EMBL" id="JBHSWE010000001">
    <property type="protein sequence ID" value="MFC6672729.1"/>
    <property type="molecule type" value="Genomic_DNA"/>
</dbReference>
<evidence type="ECO:0000313" key="1">
    <source>
        <dbReference type="EMBL" id="MFC6672729.1"/>
    </source>
</evidence>
<name>A0ABW2A5W1_9GAMM</name>
<comment type="caution">
    <text evidence="1">The sequence shown here is derived from an EMBL/GenBank/DDBJ whole genome shotgun (WGS) entry which is preliminary data.</text>
</comment>
<dbReference type="Proteomes" id="UP001596422">
    <property type="component" value="Unassembled WGS sequence"/>
</dbReference>
<dbReference type="RefSeq" id="WP_379911148.1">
    <property type="nucleotide sequence ID" value="NZ_JBHSWE010000001.1"/>
</dbReference>
<organism evidence="1 2">
    <name type="scientific">Marinobacterium aestuariivivens</name>
    <dbReference type="NCBI Taxonomy" id="1698799"/>
    <lineage>
        <taxon>Bacteria</taxon>
        <taxon>Pseudomonadati</taxon>
        <taxon>Pseudomonadota</taxon>
        <taxon>Gammaproteobacteria</taxon>
        <taxon>Oceanospirillales</taxon>
        <taxon>Oceanospirillaceae</taxon>
        <taxon>Marinobacterium</taxon>
    </lineage>
</organism>
<keyword evidence="2" id="KW-1185">Reference proteome</keyword>